<protein>
    <submittedName>
        <fullName evidence="2">Uncharacterized protein</fullName>
    </submittedName>
</protein>
<evidence type="ECO:0000313" key="3">
    <source>
        <dbReference type="Proteomes" id="UP000324222"/>
    </source>
</evidence>
<keyword evidence="1" id="KW-0472">Membrane</keyword>
<gene>
    <name evidence="2" type="ORF">E2C01_076812</name>
</gene>
<proteinExistence type="predicted"/>
<keyword evidence="1" id="KW-1133">Transmembrane helix</keyword>
<organism evidence="2 3">
    <name type="scientific">Portunus trituberculatus</name>
    <name type="common">Swimming crab</name>
    <name type="synonym">Neptunus trituberculatus</name>
    <dbReference type="NCBI Taxonomy" id="210409"/>
    <lineage>
        <taxon>Eukaryota</taxon>
        <taxon>Metazoa</taxon>
        <taxon>Ecdysozoa</taxon>
        <taxon>Arthropoda</taxon>
        <taxon>Crustacea</taxon>
        <taxon>Multicrustacea</taxon>
        <taxon>Malacostraca</taxon>
        <taxon>Eumalacostraca</taxon>
        <taxon>Eucarida</taxon>
        <taxon>Decapoda</taxon>
        <taxon>Pleocyemata</taxon>
        <taxon>Brachyura</taxon>
        <taxon>Eubrachyura</taxon>
        <taxon>Portunoidea</taxon>
        <taxon>Portunidae</taxon>
        <taxon>Portuninae</taxon>
        <taxon>Portunus</taxon>
    </lineage>
</organism>
<comment type="caution">
    <text evidence="2">The sequence shown here is derived from an EMBL/GenBank/DDBJ whole genome shotgun (WGS) entry which is preliminary data.</text>
</comment>
<sequence length="77" mass="8816">MDGGSVFPAMVVMIVVMVTVMVIAAFVLREIWWAVRGWMAACGFTRHRPCLKVHQSFRTFAISVIRLSRIPQRRQVP</sequence>
<dbReference type="EMBL" id="VSRR010059013">
    <property type="protein sequence ID" value="MPC82165.1"/>
    <property type="molecule type" value="Genomic_DNA"/>
</dbReference>
<keyword evidence="3" id="KW-1185">Reference proteome</keyword>
<keyword evidence="1" id="KW-0812">Transmembrane</keyword>
<dbReference type="AlphaFoldDB" id="A0A5B7IIQ7"/>
<evidence type="ECO:0000256" key="1">
    <source>
        <dbReference type="SAM" id="Phobius"/>
    </source>
</evidence>
<name>A0A5B7IIQ7_PORTR</name>
<accession>A0A5B7IIQ7</accession>
<evidence type="ECO:0000313" key="2">
    <source>
        <dbReference type="EMBL" id="MPC82165.1"/>
    </source>
</evidence>
<dbReference type="Proteomes" id="UP000324222">
    <property type="component" value="Unassembled WGS sequence"/>
</dbReference>
<reference evidence="2 3" key="1">
    <citation type="submission" date="2019-05" db="EMBL/GenBank/DDBJ databases">
        <title>Another draft genome of Portunus trituberculatus and its Hox gene families provides insights of decapod evolution.</title>
        <authorList>
            <person name="Jeong J.-H."/>
            <person name="Song I."/>
            <person name="Kim S."/>
            <person name="Choi T."/>
            <person name="Kim D."/>
            <person name="Ryu S."/>
            <person name="Kim W."/>
        </authorList>
    </citation>
    <scope>NUCLEOTIDE SEQUENCE [LARGE SCALE GENOMIC DNA]</scope>
    <source>
        <tissue evidence="2">Muscle</tissue>
    </source>
</reference>
<feature type="transmembrane region" description="Helical" evidence="1">
    <location>
        <begin position="6"/>
        <end position="28"/>
    </location>
</feature>